<gene>
    <name evidence="1" type="ORF">VXS06_14620</name>
</gene>
<protein>
    <submittedName>
        <fullName evidence="1">Uncharacterized protein</fullName>
    </submittedName>
</protein>
<organism evidence="1 2">
    <name type="scientific">Photobacterium toruni</name>
    <dbReference type="NCBI Taxonomy" id="1935446"/>
    <lineage>
        <taxon>Bacteria</taxon>
        <taxon>Pseudomonadati</taxon>
        <taxon>Pseudomonadota</taxon>
        <taxon>Gammaproteobacteria</taxon>
        <taxon>Vibrionales</taxon>
        <taxon>Vibrionaceae</taxon>
        <taxon>Photobacterium</taxon>
    </lineage>
</organism>
<evidence type="ECO:0000313" key="1">
    <source>
        <dbReference type="EMBL" id="MEC6832998.1"/>
    </source>
</evidence>
<comment type="caution">
    <text evidence="1">The sequence shown here is derived from an EMBL/GenBank/DDBJ whole genome shotgun (WGS) entry which is preliminary data.</text>
</comment>
<sequence length="162" mass="18090">MNEQIGFDINGMGSCFKVFIGDKYKGGISTDPFVMASGDILHVGDKFTAIDKSGSAGCPPIVLTPPWYQEYRGRIMIPECDPWSKRSDGIQREMILFSAHNPETNEKVFLPRKGALKRGVQSQDHTDGYYIGYYNHGGGELFYSSAAAGRVIKCKSIKRYYQ</sequence>
<proteinExistence type="predicted"/>
<dbReference type="Proteomes" id="UP001306119">
    <property type="component" value="Unassembled WGS sequence"/>
</dbReference>
<dbReference type="EMBL" id="JAYXUG010000013">
    <property type="protein sequence ID" value="MEC6832998.1"/>
    <property type="molecule type" value="Genomic_DNA"/>
</dbReference>
<dbReference type="RefSeq" id="WP_327775298.1">
    <property type="nucleotide sequence ID" value="NZ_JAYXUG010000013.1"/>
</dbReference>
<reference evidence="1 2" key="1">
    <citation type="submission" date="2024-01" db="EMBL/GenBank/DDBJ databases">
        <title>Active colonisers of the gastrointestinal tract of Atlantic salmon farmed in a warm water region.</title>
        <authorList>
            <person name="Bowman J.P."/>
        </authorList>
    </citation>
    <scope>NUCLEOTIDE SEQUENCE [LARGE SCALE GENOMIC DNA]</scope>
    <source>
        <strain evidence="1 2">S3MW1</strain>
    </source>
</reference>
<name>A0ABU6L9V6_9GAMM</name>
<accession>A0ABU6L9V6</accession>
<evidence type="ECO:0000313" key="2">
    <source>
        <dbReference type="Proteomes" id="UP001306119"/>
    </source>
</evidence>
<keyword evidence="2" id="KW-1185">Reference proteome</keyword>